<evidence type="ECO:0008006" key="6">
    <source>
        <dbReference type="Google" id="ProtNLM"/>
    </source>
</evidence>
<dbReference type="AlphaFoldDB" id="A0AAW7JIM0"/>
<dbReference type="Proteomes" id="UP001168478">
    <property type="component" value="Unassembled WGS sequence"/>
</dbReference>
<keyword evidence="4" id="KW-1185">Reference proteome</keyword>
<evidence type="ECO:0000313" key="4">
    <source>
        <dbReference type="Proteomes" id="UP001167831"/>
    </source>
</evidence>
<reference evidence="3" key="1">
    <citation type="submission" date="2023-06" db="EMBL/GenBank/DDBJ databases">
        <authorList>
            <person name="Zeman M."/>
            <person name="Kubasova T."/>
            <person name="Jahodarova E."/>
            <person name="Nykrynova M."/>
            <person name="Rychlik I."/>
        </authorList>
    </citation>
    <scope>NUCLEOTIDE SEQUENCE</scope>
    <source>
        <strain evidence="3">ET15</strain>
        <strain evidence="2">ET37</strain>
    </source>
</reference>
<proteinExistence type="predicted"/>
<dbReference type="Gene3D" id="2.60.120.260">
    <property type="entry name" value="Galactose-binding domain-like"/>
    <property type="match status" value="2"/>
</dbReference>
<sequence length="441" mass="49470">MKKNIYLPLRMLIVTAFTAAHSFNAGAQDRLISTFNADRPILPSSQYTPAEQYQADVWIYDSGMRYNDQYYNKVWGEPDADAEGRMWYEPGYELTDGERSWQRATSPFSTDEYYKDKKSFRWIQAEIMGDIYMRRTFTVDRTVPGTVFLSAGHDDAPAEWYINGVKVHSSADGWDNDEYILLTDEQKALIKTDGSENVLAVHVHQNWGGAFADCGLYEADMTAATDYLTTVASGEWDCRYYFLNYNSDIAVAEAGEWASLQEDEQDWIQGVGPFSNDANMFFINKWASQVRPMLVRRHFSLTAADIEKIKAGRLVLSCSYDENPKVYLNGTLIWSATGWNDNDYAEHALTDTQKELLREGDNVLAVSLTQGEGGGHIDYGLSLISEYIPTGIDAVTVGKNVPSDADNRVYSLSGTYLGTSTDGLKKGIYIVGGKKKVTGKQ</sequence>
<gene>
    <name evidence="2" type="ORF">QVN81_01550</name>
    <name evidence="3" type="ORF">QVN84_01540</name>
</gene>
<organism evidence="3 5">
    <name type="scientific">Leyella lascolaii</name>
    <dbReference type="NCBI Taxonomy" id="1776379"/>
    <lineage>
        <taxon>Bacteria</taxon>
        <taxon>Pseudomonadati</taxon>
        <taxon>Bacteroidota</taxon>
        <taxon>Bacteroidia</taxon>
        <taxon>Bacteroidales</taxon>
        <taxon>Prevotellaceae</taxon>
        <taxon>Leyella</taxon>
    </lineage>
</organism>
<feature type="chain" id="PRO_5043398190" description="Beta-galactosidase" evidence="1">
    <location>
        <begin position="28"/>
        <end position="441"/>
    </location>
</feature>
<evidence type="ECO:0000313" key="5">
    <source>
        <dbReference type="Proteomes" id="UP001168478"/>
    </source>
</evidence>
<dbReference type="InterPro" id="IPR008979">
    <property type="entry name" value="Galactose-bd-like_sf"/>
</dbReference>
<comment type="caution">
    <text evidence="3">The sequence shown here is derived from an EMBL/GenBank/DDBJ whole genome shotgun (WGS) entry which is preliminary data.</text>
</comment>
<protein>
    <recommendedName>
        <fullName evidence="6">Beta-galactosidase</fullName>
    </recommendedName>
</protein>
<feature type="signal peptide" evidence="1">
    <location>
        <begin position="1"/>
        <end position="27"/>
    </location>
</feature>
<dbReference type="EMBL" id="JAUEIF010000001">
    <property type="protein sequence ID" value="MDN0024208.1"/>
    <property type="molecule type" value="Genomic_DNA"/>
</dbReference>
<dbReference type="Proteomes" id="UP001167831">
    <property type="component" value="Unassembled WGS sequence"/>
</dbReference>
<name>A0AAW7JIM0_9BACT</name>
<evidence type="ECO:0000313" key="2">
    <source>
        <dbReference type="EMBL" id="MDN0021712.1"/>
    </source>
</evidence>
<reference evidence="3" key="2">
    <citation type="submission" date="2023-08" db="EMBL/GenBank/DDBJ databases">
        <title>Identification and characterization of horizontal gene transfer across gut microbiota members of farm animals based on homology search.</title>
        <authorList>
            <person name="Schwarzerova J."/>
            <person name="Nykrynova M."/>
            <person name="Jureckova K."/>
            <person name="Cejkova D."/>
            <person name="Rychlik I."/>
        </authorList>
    </citation>
    <scope>NUCLEOTIDE SEQUENCE</scope>
    <source>
        <strain evidence="3">ET15</strain>
        <strain evidence="2">ET37</strain>
    </source>
</reference>
<accession>A0AAW7JIM0</accession>
<dbReference type="EMBL" id="JAUEIE010000001">
    <property type="protein sequence ID" value="MDN0021712.1"/>
    <property type="molecule type" value="Genomic_DNA"/>
</dbReference>
<evidence type="ECO:0000313" key="3">
    <source>
        <dbReference type="EMBL" id="MDN0024208.1"/>
    </source>
</evidence>
<dbReference type="SUPFAM" id="SSF49785">
    <property type="entry name" value="Galactose-binding domain-like"/>
    <property type="match status" value="1"/>
</dbReference>
<dbReference type="RefSeq" id="WP_289824507.1">
    <property type="nucleotide sequence ID" value="NZ_JAUEIE010000001.1"/>
</dbReference>
<keyword evidence="1" id="KW-0732">Signal</keyword>
<evidence type="ECO:0000256" key="1">
    <source>
        <dbReference type="SAM" id="SignalP"/>
    </source>
</evidence>